<protein>
    <submittedName>
        <fullName evidence="9">2-octaprenyl-6-methoxyphenol hydroxylase</fullName>
        <ecNumber evidence="9">1.14.-.-</ecNumber>
        <ecNumber evidence="10">1.14.13.-</ecNumber>
    </submittedName>
</protein>
<evidence type="ECO:0000256" key="7">
    <source>
        <dbReference type="ARBA" id="ARBA00023033"/>
    </source>
</evidence>
<evidence type="ECO:0000256" key="1">
    <source>
        <dbReference type="ARBA" id="ARBA00001974"/>
    </source>
</evidence>
<evidence type="ECO:0000259" key="8">
    <source>
        <dbReference type="Pfam" id="PF01494"/>
    </source>
</evidence>
<organism evidence="9 11">
    <name type="scientific">Legionella feeleii</name>
    <dbReference type="NCBI Taxonomy" id="453"/>
    <lineage>
        <taxon>Bacteria</taxon>
        <taxon>Pseudomonadati</taxon>
        <taxon>Pseudomonadota</taxon>
        <taxon>Gammaproteobacteria</taxon>
        <taxon>Legionellales</taxon>
        <taxon>Legionellaceae</taxon>
        <taxon>Legionella</taxon>
    </lineage>
</organism>
<dbReference type="Proteomes" id="UP000251942">
    <property type="component" value="Unassembled WGS sequence"/>
</dbReference>
<dbReference type="EMBL" id="LNYB01000081">
    <property type="protein sequence ID" value="KTC96199.1"/>
    <property type="molecule type" value="Genomic_DNA"/>
</dbReference>
<dbReference type="RefSeq" id="WP_058446388.1">
    <property type="nucleotide sequence ID" value="NZ_CAAAHT010000011.1"/>
</dbReference>
<dbReference type="PANTHER" id="PTHR43876">
    <property type="entry name" value="UBIQUINONE BIOSYNTHESIS MONOOXYGENASE COQ6, MITOCHONDRIAL"/>
    <property type="match status" value="1"/>
</dbReference>
<dbReference type="STRING" id="453.Lfee_1997"/>
<evidence type="ECO:0000313" key="11">
    <source>
        <dbReference type="Proteomes" id="UP000054698"/>
    </source>
</evidence>
<accession>A0A0W0TKV4</accession>
<evidence type="ECO:0000256" key="2">
    <source>
        <dbReference type="ARBA" id="ARBA00004749"/>
    </source>
</evidence>
<dbReference type="PROSITE" id="PS01304">
    <property type="entry name" value="UBIH"/>
    <property type="match status" value="1"/>
</dbReference>
<dbReference type="InterPro" id="IPR002938">
    <property type="entry name" value="FAD-bd"/>
</dbReference>
<dbReference type="InterPro" id="IPR018168">
    <property type="entry name" value="Ubi_Hdrlase_CS"/>
</dbReference>
<evidence type="ECO:0000313" key="9">
    <source>
        <dbReference type="EMBL" id="KTC96199.1"/>
    </source>
</evidence>
<dbReference type="SUPFAM" id="SSF51905">
    <property type="entry name" value="FAD/NAD(P)-binding domain"/>
    <property type="match status" value="1"/>
</dbReference>
<evidence type="ECO:0000313" key="12">
    <source>
        <dbReference type="Proteomes" id="UP000251942"/>
    </source>
</evidence>
<dbReference type="Proteomes" id="UP000054698">
    <property type="component" value="Unassembled WGS sequence"/>
</dbReference>
<evidence type="ECO:0000256" key="5">
    <source>
        <dbReference type="ARBA" id="ARBA00022827"/>
    </source>
</evidence>
<dbReference type="OrthoDB" id="9769565at2"/>
<keyword evidence="11" id="KW-1185">Reference proteome</keyword>
<keyword evidence="7" id="KW-0503">Monooxygenase</keyword>
<dbReference type="GO" id="GO:0071949">
    <property type="term" value="F:FAD binding"/>
    <property type="evidence" value="ECO:0007669"/>
    <property type="project" value="InterPro"/>
</dbReference>
<dbReference type="PRINTS" id="PR00420">
    <property type="entry name" value="RNGMNOXGNASE"/>
</dbReference>
<dbReference type="PATRIC" id="fig|453.4.peg.2187"/>
<evidence type="ECO:0000256" key="6">
    <source>
        <dbReference type="ARBA" id="ARBA00023002"/>
    </source>
</evidence>
<dbReference type="EMBL" id="UASS01000022">
    <property type="protein sequence ID" value="SPX61418.1"/>
    <property type="molecule type" value="Genomic_DNA"/>
</dbReference>
<dbReference type="InterPro" id="IPR011295">
    <property type="entry name" value="UbiH"/>
</dbReference>
<dbReference type="UniPathway" id="UPA00232"/>
<dbReference type="EC" id="1.14.-.-" evidence="9"/>
<dbReference type="InterPro" id="IPR051205">
    <property type="entry name" value="UbiH/COQ6_monooxygenase"/>
</dbReference>
<dbReference type="AlphaFoldDB" id="A0A0W0TKV4"/>
<dbReference type="Gene3D" id="3.50.50.60">
    <property type="entry name" value="FAD/NAD(P)-binding domain"/>
    <property type="match status" value="2"/>
</dbReference>
<evidence type="ECO:0000256" key="4">
    <source>
        <dbReference type="ARBA" id="ARBA00022630"/>
    </source>
</evidence>
<dbReference type="GO" id="GO:0008681">
    <property type="term" value="F:2-octaprenyl-6-methoxyphenol hydroxylase activity"/>
    <property type="evidence" value="ECO:0007669"/>
    <property type="project" value="InterPro"/>
</dbReference>
<dbReference type="NCBIfam" id="TIGR01988">
    <property type="entry name" value="Ubi-OHases"/>
    <property type="match status" value="1"/>
</dbReference>
<keyword evidence="5" id="KW-0274">FAD</keyword>
<sequence length="399" mass="43317">MADKQVDILIVGGGLTGATLMLALANKGYSTLLVDANPFSNKVNSDFDARTLALSPASVRILQLLAIWPLLLKDATPITTIHVSDQYRFGAARLQGEVTHPLGYVVEMQSINRALHELLKGAEILAPAKLTALARQEGLATISSAAGECTVQAKLIVAADGAESAVRRFSGLRVKLKEYGQQAIVANIGLARAHREQAYERFTSSGPLALLPMTDNRAALVWTLPPEEAKRLMTLNETAFLTALQQAFGYRLGRFLKLGKRAIYPLRQVFMPEQIAWPLVFVGNAAHTLHPVAGQGFNLGLRDVATLAQCIIEDGLNDKMLQRYQAMRRHDQTAIIRLTDGLVSLFTSRLPGIALARNLGLIAMDNSALLKKILTRYTRGFAGVTPDLVCGIALESKES</sequence>
<keyword evidence="4" id="KW-0285">Flavoprotein</keyword>
<comment type="cofactor">
    <cofactor evidence="1">
        <name>FAD</name>
        <dbReference type="ChEBI" id="CHEBI:57692"/>
    </cofactor>
</comment>
<dbReference type="Pfam" id="PF01494">
    <property type="entry name" value="FAD_binding_3"/>
    <property type="match status" value="1"/>
</dbReference>
<dbReference type="PANTHER" id="PTHR43876:SF8">
    <property type="entry name" value="2-OCTAPRENYL-6-METHOXYPHENOL HYDROXYLASE"/>
    <property type="match status" value="1"/>
</dbReference>
<evidence type="ECO:0000256" key="3">
    <source>
        <dbReference type="ARBA" id="ARBA00005349"/>
    </source>
</evidence>
<dbReference type="GO" id="GO:0006744">
    <property type="term" value="P:ubiquinone biosynthetic process"/>
    <property type="evidence" value="ECO:0007669"/>
    <property type="project" value="UniProtKB-UniPathway"/>
</dbReference>
<dbReference type="NCBIfam" id="TIGR01984">
    <property type="entry name" value="UbiH"/>
    <property type="match status" value="1"/>
</dbReference>
<name>A0A0W0TKV4_9GAMM</name>
<dbReference type="InterPro" id="IPR036188">
    <property type="entry name" value="FAD/NAD-bd_sf"/>
</dbReference>
<feature type="domain" description="FAD-binding" evidence="8">
    <location>
        <begin position="6"/>
        <end position="336"/>
    </location>
</feature>
<dbReference type="EC" id="1.14.13.-" evidence="10"/>
<dbReference type="NCBIfam" id="NF004356">
    <property type="entry name" value="PRK05732.1"/>
    <property type="match status" value="1"/>
</dbReference>
<evidence type="ECO:0000313" key="10">
    <source>
        <dbReference type="EMBL" id="SPX61418.1"/>
    </source>
</evidence>
<comment type="pathway">
    <text evidence="2">Cofactor biosynthesis; ubiquinone biosynthesis.</text>
</comment>
<reference evidence="10 12" key="2">
    <citation type="submission" date="2018-06" db="EMBL/GenBank/DDBJ databases">
        <authorList>
            <consortium name="Pathogen Informatics"/>
            <person name="Doyle S."/>
        </authorList>
    </citation>
    <scope>NUCLEOTIDE SEQUENCE [LARGE SCALE GENOMIC DNA]</scope>
    <source>
        <strain evidence="10 12">NCTC12022</strain>
    </source>
</reference>
<gene>
    <name evidence="9" type="primary">ubiH_2</name>
    <name evidence="10" type="synonym">ubiH_1</name>
    <name evidence="9" type="ORF">Lfee_1997</name>
    <name evidence="10" type="ORF">NCTC12022_02158</name>
</gene>
<comment type="similarity">
    <text evidence="3">Belongs to the UbiH/COQ6 family.</text>
</comment>
<proteinExistence type="inferred from homology"/>
<keyword evidence="6 9" id="KW-0560">Oxidoreductase</keyword>
<dbReference type="InterPro" id="IPR010971">
    <property type="entry name" value="UbiH/COQ6"/>
</dbReference>
<reference evidence="9 11" key="1">
    <citation type="submission" date="2015-11" db="EMBL/GenBank/DDBJ databases">
        <title>Genomic analysis of 38 Legionella species identifies large and diverse effector repertoires.</title>
        <authorList>
            <person name="Burstein D."/>
            <person name="Amaro F."/>
            <person name="Zusman T."/>
            <person name="Lifshitz Z."/>
            <person name="Cohen O."/>
            <person name="Gilbert J.A."/>
            <person name="Pupko T."/>
            <person name="Shuman H.A."/>
            <person name="Segal G."/>
        </authorList>
    </citation>
    <scope>NUCLEOTIDE SEQUENCE [LARGE SCALE GENOMIC DNA]</scope>
    <source>
        <strain evidence="9 11">WO-44C</strain>
    </source>
</reference>